<gene>
    <name evidence="1" type="ORF">H2198_001722</name>
</gene>
<keyword evidence="2" id="KW-1185">Reference proteome</keyword>
<reference evidence="1" key="1">
    <citation type="submission" date="2022-10" db="EMBL/GenBank/DDBJ databases">
        <title>Culturing micro-colonial fungi from biological soil crusts in the Mojave desert and describing Neophaeococcomyces mojavensis, and introducing the new genera and species Taxawa tesnikishii.</title>
        <authorList>
            <person name="Kurbessoian T."/>
            <person name="Stajich J.E."/>
        </authorList>
    </citation>
    <scope>NUCLEOTIDE SEQUENCE</scope>
    <source>
        <strain evidence="1">JES_112</strain>
    </source>
</reference>
<dbReference type="EMBL" id="JAPDRQ010000020">
    <property type="protein sequence ID" value="KAJ9661757.1"/>
    <property type="molecule type" value="Genomic_DNA"/>
</dbReference>
<proteinExistence type="predicted"/>
<accession>A0ACC3AG07</accession>
<evidence type="ECO:0000313" key="2">
    <source>
        <dbReference type="Proteomes" id="UP001172386"/>
    </source>
</evidence>
<evidence type="ECO:0000313" key="1">
    <source>
        <dbReference type="EMBL" id="KAJ9661757.1"/>
    </source>
</evidence>
<name>A0ACC3AG07_9EURO</name>
<protein>
    <submittedName>
        <fullName evidence="1">Uncharacterized protein</fullName>
    </submittedName>
</protein>
<organism evidence="1 2">
    <name type="scientific">Neophaeococcomyces mojaviensis</name>
    <dbReference type="NCBI Taxonomy" id="3383035"/>
    <lineage>
        <taxon>Eukaryota</taxon>
        <taxon>Fungi</taxon>
        <taxon>Dikarya</taxon>
        <taxon>Ascomycota</taxon>
        <taxon>Pezizomycotina</taxon>
        <taxon>Eurotiomycetes</taxon>
        <taxon>Chaetothyriomycetidae</taxon>
        <taxon>Chaetothyriales</taxon>
        <taxon>Chaetothyriales incertae sedis</taxon>
        <taxon>Neophaeococcomyces</taxon>
    </lineage>
</organism>
<sequence length="376" mass="42345">MQPTNDVEVELRIDTEMHKTLRAVEEGKITAEEAQGILNFLFEMWKKNAYYQKNHLFAQDHNGPLCAPVNNQVTNHHDVQNLDSRRPSDYSNISAVSNFSSASTAKAPHRKCAQDVNELAARLTKRYNGPIKGPVEIFRPNLKPGMCYIEDVYHTRCQHWSNRPNIYHRCPQAPHHSTDRFNTTPSLASFENNAGLHSKNYHWDPTSPVPPGIRDQPCAYNKTSYGSIKDTENLCPRCRIDQGKRAADQTGMWFAFYYDFEKGKCVIKERNPESEASQKARGVWMESMARPSISTSRKTSIAGPVLSEEEPGPPPRPNMPNFWAAMAQVKELQGSSAKSAAVTEKSLKADEVIPSSLRNGFHSTKDDYSSPRHGAI</sequence>
<dbReference type="Proteomes" id="UP001172386">
    <property type="component" value="Unassembled WGS sequence"/>
</dbReference>
<comment type="caution">
    <text evidence="1">The sequence shown here is derived from an EMBL/GenBank/DDBJ whole genome shotgun (WGS) entry which is preliminary data.</text>
</comment>